<dbReference type="EMBL" id="JANPWB010000010">
    <property type="protein sequence ID" value="KAJ1137762.1"/>
    <property type="molecule type" value="Genomic_DNA"/>
</dbReference>
<dbReference type="EMBL" id="JANPWB010000010">
    <property type="protein sequence ID" value="KAJ1137763.1"/>
    <property type="molecule type" value="Genomic_DNA"/>
</dbReference>
<evidence type="ECO:0000313" key="3">
    <source>
        <dbReference type="Proteomes" id="UP001066276"/>
    </source>
</evidence>
<reference evidence="1" key="1">
    <citation type="journal article" date="2022" name="bioRxiv">
        <title>Sequencing and chromosome-scale assembly of the giantPleurodeles waltlgenome.</title>
        <authorList>
            <person name="Brown T."/>
            <person name="Elewa A."/>
            <person name="Iarovenko S."/>
            <person name="Subramanian E."/>
            <person name="Araus A.J."/>
            <person name="Petzold A."/>
            <person name="Susuki M."/>
            <person name="Suzuki K.-i.T."/>
            <person name="Hayashi T."/>
            <person name="Toyoda A."/>
            <person name="Oliveira C."/>
            <person name="Osipova E."/>
            <person name="Leigh N.D."/>
            <person name="Simon A."/>
            <person name="Yun M.H."/>
        </authorList>
    </citation>
    <scope>NUCLEOTIDE SEQUENCE</scope>
    <source>
        <strain evidence="1">20211129_DDA</strain>
        <tissue evidence="1">Liver</tissue>
    </source>
</reference>
<comment type="caution">
    <text evidence="1">The sequence shown here is derived from an EMBL/GenBank/DDBJ whole genome shotgun (WGS) entry which is preliminary data.</text>
</comment>
<dbReference type="Gene3D" id="3.30.70.1820">
    <property type="entry name" value="L1 transposable element, RRM domain"/>
    <property type="match status" value="1"/>
</dbReference>
<gene>
    <name evidence="1" type="ORF">NDU88_004158</name>
    <name evidence="2" type="ORF">NDU88_004159</name>
</gene>
<sequence length="175" mass="19614">MAVSGRLEGMDSNISALTAKTKSIHSDFAGFQNHMVGLETRITLAEDRLNMLPDRDQELRYLRSKVIDLEDRSCRDNVSFFGIPECIEGSDVKHFLRDTLPSLKALTFHPPLELQRAHRIGPVCQDHTTQPCPIIACLLRHEQARQLLTAARSHGPYMHEGHGICIAADFSQGNQ</sequence>
<proteinExistence type="predicted"/>
<evidence type="ECO:0000313" key="1">
    <source>
        <dbReference type="EMBL" id="KAJ1137762.1"/>
    </source>
</evidence>
<accession>A0AAV7QEN8</accession>
<keyword evidence="3" id="KW-1185">Reference proteome</keyword>
<name>A0AAV7QEN8_PLEWA</name>
<dbReference type="AlphaFoldDB" id="A0AAV7QEN8"/>
<dbReference type="Proteomes" id="UP001066276">
    <property type="component" value="Chromosome 6"/>
</dbReference>
<evidence type="ECO:0000313" key="2">
    <source>
        <dbReference type="EMBL" id="KAJ1137763.1"/>
    </source>
</evidence>
<dbReference type="InterPro" id="IPR004244">
    <property type="entry name" value="Transposase_22"/>
</dbReference>
<dbReference type="PANTHER" id="PTHR11505">
    <property type="entry name" value="L1 TRANSPOSABLE ELEMENT-RELATED"/>
    <property type="match status" value="1"/>
</dbReference>
<organism evidence="1 3">
    <name type="scientific">Pleurodeles waltl</name>
    <name type="common">Iberian ribbed newt</name>
    <dbReference type="NCBI Taxonomy" id="8319"/>
    <lineage>
        <taxon>Eukaryota</taxon>
        <taxon>Metazoa</taxon>
        <taxon>Chordata</taxon>
        <taxon>Craniata</taxon>
        <taxon>Vertebrata</taxon>
        <taxon>Euteleostomi</taxon>
        <taxon>Amphibia</taxon>
        <taxon>Batrachia</taxon>
        <taxon>Caudata</taxon>
        <taxon>Salamandroidea</taxon>
        <taxon>Salamandridae</taxon>
        <taxon>Pleurodelinae</taxon>
        <taxon>Pleurodeles</taxon>
    </lineage>
</organism>
<protein>
    <submittedName>
        <fullName evidence="1">Uncharacterized protein</fullName>
    </submittedName>
</protein>